<feature type="compositionally biased region" description="Basic and acidic residues" evidence="1">
    <location>
        <begin position="51"/>
        <end position="65"/>
    </location>
</feature>
<proteinExistence type="predicted"/>
<dbReference type="Proteomes" id="UP000697107">
    <property type="component" value="Unassembled WGS sequence"/>
</dbReference>
<protein>
    <submittedName>
        <fullName evidence="2">Uncharacterized protein</fullName>
    </submittedName>
</protein>
<accession>A0A8T1F065</accession>
<organism evidence="2 3">
    <name type="scientific">Phytophthora cactorum</name>
    <dbReference type="NCBI Taxonomy" id="29920"/>
    <lineage>
        <taxon>Eukaryota</taxon>
        <taxon>Sar</taxon>
        <taxon>Stramenopiles</taxon>
        <taxon>Oomycota</taxon>
        <taxon>Peronosporomycetes</taxon>
        <taxon>Peronosporales</taxon>
        <taxon>Peronosporaceae</taxon>
        <taxon>Phytophthora</taxon>
    </lineage>
</organism>
<dbReference type="VEuPathDB" id="FungiDB:PC110_g11236"/>
<name>A0A8T1F065_9STRA</name>
<gene>
    <name evidence="2" type="ORF">PC118_g21401</name>
</gene>
<reference evidence="2" key="1">
    <citation type="submission" date="2018-10" db="EMBL/GenBank/DDBJ databases">
        <title>Effector identification in a new, highly contiguous assembly of the strawberry crown rot pathogen Phytophthora cactorum.</title>
        <authorList>
            <person name="Armitage A.D."/>
            <person name="Nellist C.F."/>
            <person name="Bates H."/>
            <person name="Vickerstaff R.J."/>
            <person name="Harrison R.J."/>
        </authorList>
    </citation>
    <scope>NUCLEOTIDE SEQUENCE</scope>
    <source>
        <strain evidence="2">P415</strain>
    </source>
</reference>
<dbReference type="AlphaFoldDB" id="A0A8T1F065"/>
<dbReference type="VEuPathDB" id="FungiDB:PC110_g13818"/>
<evidence type="ECO:0000313" key="2">
    <source>
        <dbReference type="EMBL" id="KAG2962491.1"/>
    </source>
</evidence>
<comment type="caution">
    <text evidence="2">The sequence shown here is derived from an EMBL/GenBank/DDBJ whole genome shotgun (WGS) entry which is preliminary data.</text>
</comment>
<evidence type="ECO:0000313" key="3">
    <source>
        <dbReference type="Proteomes" id="UP000697107"/>
    </source>
</evidence>
<feature type="region of interest" description="Disordered" evidence="1">
    <location>
        <begin position="47"/>
        <end position="103"/>
    </location>
</feature>
<dbReference type="EMBL" id="RCML01001455">
    <property type="protein sequence ID" value="KAG2962491.1"/>
    <property type="molecule type" value="Genomic_DNA"/>
</dbReference>
<sequence length="206" mass="23267">MVIGIGEDIKRYRVYLLKEKKDIVTKHVKNILDKTQNEQVQRLYLSEEADAAEKEPARESARSAEAKNAGESPVTSIRANSGRYAPRSKKKKKNLDKGVTSDMVGGASKTGRLALEVSRPQTAWPLGGYLLGIRELLRELGVLCVRQFELRIDNRAALAQLEGGKASSKAKPIEVRIKFVVFYTKEGVLWPWYWERKDMSADVFTR</sequence>
<evidence type="ECO:0000256" key="1">
    <source>
        <dbReference type="SAM" id="MobiDB-lite"/>
    </source>
</evidence>